<protein>
    <submittedName>
        <fullName evidence="2">Uncharacterized protein</fullName>
    </submittedName>
</protein>
<proteinExistence type="predicted"/>
<accession>A0A819WJF0</accession>
<reference evidence="2" key="1">
    <citation type="submission" date="2021-02" db="EMBL/GenBank/DDBJ databases">
        <authorList>
            <person name="Nowell W R."/>
        </authorList>
    </citation>
    <scope>NUCLEOTIDE SEQUENCE</scope>
</reference>
<evidence type="ECO:0000256" key="1">
    <source>
        <dbReference type="SAM" id="Coils"/>
    </source>
</evidence>
<evidence type="ECO:0000313" key="3">
    <source>
        <dbReference type="Proteomes" id="UP000663851"/>
    </source>
</evidence>
<comment type="caution">
    <text evidence="2">The sequence shown here is derived from an EMBL/GenBank/DDBJ whole genome shotgun (WGS) entry which is preliminary data.</text>
</comment>
<dbReference type="Gene3D" id="3.30.40.10">
    <property type="entry name" value="Zinc/RING finger domain, C3HC4 (zinc finger)"/>
    <property type="match status" value="2"/>
</dbReference>
<dbReference type="Proteomes" id="UP000663851">
    <property type="component" value="Unassembled WGS sequence"/>
</dbReference>
<dbReference type="SUPFAM" id="SSF49599">
    <property type="entry name" value="TRAF domain-like"/>
    <property type="match status" value="1"/>
</dbReference>
<dbReference type="EMBL" id="CAJOBO010000086">
    <property type="protein sequence ID" value="CAF4124610.1"/>
    <property type="molecule type" value="Genomic_DNA"/>
</dbReference>
<keyword evidence="1" id="KW-0175">Coiled coil</keyword>
<dbReference type="SUPFAM" id="SSF57850">
    <property type="entry name" value="RING/U-box"/>
    <property type="match status" value="1"/>
</dbReference>
<organism evidence="2 3">
    <name type="scientific">Rotaria socialis</name>
    <dbReference type="NCBI Taxonomy" id="392032"/>
    <lineage>
        <taxon>Eukaryota</taxon>
        <taxon>Metazoa</taxon>
        <taxon>Spiralia</taxon>
        <taxon>Gnathifera</taxon>
        <taxon>Rotifera</taxon>
        <taxon>Eurotatoria</taxon>
        <taxon>Bdelloidea</taxon>
        <taxon>Philodinida</taxon>
        <taxon>Philodinidae</taxon>
        <taxon>Rotaria</taxon>
    </lineage>
</organism>
<sequence length="448" mass="51738">MITYITLIKNKRSVALQKRIDTLHKRYSDYLINASDLLRGLSFIVARENDLRKRNYINIGQLTYVWEVSTRFEFFQPGFAYMVVLNFIFVALDAEFFAELNGVILEGGYRSKSGTLSENTAFYENLVEMESVQPGLSVDRIQGHCELDINDLKCDICTKILWQPVACRNCEVAFCSTCINQWLAQNSGVCRKNCREFVQRSCPRFIVQQLSRLQFTCQNSLQGCDQVLAYDRIEAHELECGYKQLQCRGCHEAVLKMNHIDHENTCLQIELTCSECNTTYKRGDGTFVHTEVICLREQLRQLRLELQAHKKHAGQQIDEITEKIQPLSETLQQLQQVSESNNQQVSNDIKSFQQALEADKEQTSKEIQQIQQKFQTTGEKSSTEMGDLKKALEQYSTADIRCVCGGTFCRKCAGCRDWKREDNGWKRVGDSCRFHFHRHTICSICRCH</sequence>
<dbReference type="InterPro" id="IPR013083">
    <property type="entry name" value="Znf_RING/FYVE/PHD"/>
</dbReference>
<evidence type="ECO:0000313" key="2">
    <source>
        <dbReference type="EMBL" id="CAF4124610.1"/>
    </source>
</evidence>
<name>A0A819WJF0_9BILA</name>
<feature type="coiled-coil region" evidence="1">
    <location>
        <begin position="292"/>
        <end position="373"/>
    </location>
</feature>
<dbReference type="AlphaFoldDB" id="A0A819WJF0"/>
<gene>
    <name evidence="2" type="ORF">HFQ381_LOCUS2610</name>
</gene>